<keyword evidence="7" id="KW-1185">Reference proteome</keyword>
<keyword evidence="3" id="KW-0326">Glycosidase</keyword>
<gene>
    <name evidence="6" type="ORF">PROFUN_03602</name>
</gene>
<dbReference type="Pfam" id="PF10645">
    <property type="entry name" value="Carb_bind"/>
    <property type="match status" value="1"/>
</dbReference>
<sequence>MTFGQHFTSSGCDQYQINTRSTLPTYPSLEKSISWPSECPLRPKDLESDMMMPSGRSLFFGRETEQASNTLAKMKLYLILVTTILATAAACGAGESNCGGGCYDPSQYSCDTDINGASVLCPLNYLACNGACYSPSSYHCADGKLAWGPQADASSSSSSSSSNSGSDDSGSSSNNSGGSNNSGSSSNNNCGVNPGPAPAPAPAPSTMRVPTTQSTPTPTALPACAYGSEQNWQGDNFFNQFDFYTAADPTHGFVQFVDQTTAQNEGLISVQNDQVYMGVDHSNVQWGGRSAVRLSSKASFTTGLLILDLDHMPGSVCGTWPAFWTVGSNWPYNGEIDIIEGVNNGETNQVTMHTNAGCSVSGWRNMTGSSVGSNCDVATTGNAGCGVTLNKANSYGTNFNNAGGGAYVMERSSDAIKVWFFPKGQYPSDLLSGNPNPCSWSAPDSVTSIGGNCPSSHFGPQNIIFDITFCGDWAGAVFASQCGGDCNTFVATNPSAFSDSYWLINSVRLLSRS</sequence>
<dbReference type="FunFam" id="2.60.120.200:FF:000114">
    <property type="entry name" value="Probable endo-1,3(4)-beta-glucanase NFIA_089530"/>
    <property type="match status" value="1"/>
</dbReference>
<dbReference type="OrthoDB" id="32505at2759"/>
<dbReference type="CDD" id="cd02181">
    <property type="entry name" value="GH16_fungal_Lam16A_glucanase"/>
    <property type="match status" value="1"/>
</dbReference>
<dbReference type="STRING" id="1890364.A0A2P6MSK1"/>
<organism evidence="6 7">
    <name type="scientific">Planoprotostelium fungivorum</name>
    <dbReference type="NCBI Taxonomy" id="1890364"/>
    <lineage>
        <taxon>Eukaryota</taxon>
        <taxon>Amoebozoa</taxon>
        <taxon>Evosea</taxon>
        <taxon>Variosea</taxon>
        <taxon>Cavosteliida</taxon>
        <taxon>Cavosteliaceae</taxon>
        <taxon>Planoprotostelium</taxon>
    </lineage>
</organism>
<dbReference type="Pfam" id="PF26113">
    <property type="entry name" value="GH16_XgeA"/>
    <property type="match status" value="1"/>
</dbReference>
<comment type="caution">
    <text evidence="6">The sequence shown here is derived from an EMBL/GenBank/DDBJ whole genome shotgun (WGS) entry which is preliminary data.</text>
</comment>
<evidence type="ECO:0000313" key="7">
    <source>
        <dbReference type="Proteomes" id="UP000241769"/>
    </source>
</evidence>
<feature type="compositionally biased region" description="Polar residues" evidence="4">
    <location>
        <begin position="208"/>
        <end position="218"/>
    </location>
</feature>
<comment type="similarity">
    <text evidence="1">Belongs to the glycosyl hydrolase 16 family.</text>
</comment>
<dbReference type="InterPro" id="IPR018909">
    <property type="entry name" value="Eng1_septum"/>
</dbReference>
<evidence type="ECO:0000256" key="2">
    <source>
        <dbReference type="ARBA" id="ARBA00022801"/>
    </source>
</evidence>
<accession>A0A2P6MSK1</accession>
<dbReference type="Gene3D" id="2.60.120.200">
    <property type="match status" value="1"/>
</dbReference>
<dbReference type="GO" id="GO:0030246">
    <property type="term" value="F:carbohydrate binding"/>
    <property type="evidence" value="ECO:0007669"/>
    <property type="project" value="InterPro"/>
</dbReference>
<dbReference type="PANTHER" id="PTHR10963">
    <property type="entry name" value="GLYCOSYL HYDROLASE-RELATED"/>
    <property type="match status" value="1"/>
</dbReference>
<dbReference type="InterPro" id="IPR050546">
    <property type="entry name" value="Glycosyl_Hydrlase_16"/>
</dbReference>
<dbReference type="GO" id="GO:0009251">
    <property type="term" value="P:glucan catabolic process"/>
    <property type="evidence" value="ECO:0007669"/>
    <property type="project" value="TreeGrafter"/>
</dbReference>
<dbReference type="AlphaFoldDB" id="A0A2P6MSK1"/>
<dbReference type="PROSITE" id="PS51762">
    <property type="entry name" value="GH16_2"/>
    <property type="match status" value="1"/>
</dbReference>
<evidence type="ECO:0000256" key="3">
    <source>
        <dbReference type="ARBA" id="ARBA00023295"/>
    </source>
</evidence>
<evidence type="ECO:0000256" key="1">
    <source>
        <dbReference type="ARBA" id="ARBA00006865"/>
    </source>
</evidence>
<reference evidence="6 7" key="1">
    <citation type="journal article" date="2018" name="Genome Biol. Evol.">
        <title>Multiple Roots of Fruiting Body Formation in Amoebozoa.</title>
        <authorList>
            <person name="Hillmann F."/>
            <person name="Forbes G."/>
            <person name="Novohradska S."/>
            <person name="Ferling I."/>
            <person name="Riege K."/>
            <person name="Groth M."/>
            <person name="Westermann M."/>
            <person name="Marz M."/>
            <person name="Spaller T."/>
            <person name="Winckler T."/>
            <person name="Schaap P."/>
            <person name="Glockner G."/>
        </authorList>
    </citation>
    <scope>NUCLEOTIDE SEQUENCE [LARGE SCALE GENOMIC DNA]</scope>
    <source>
        <strain evidence="6 7">Jena</strain>
    </source>
</reference>
<protein>
    <submittedName>
        <fullName evidence="6">Endo-1,3(4)-beta-glucanase</fullName>
    </submittedName>
</protein>
<evidence type="ECO:0000256" key="4">
    <source>
        <dbReference type="SAM" id="MobiDB-lite"/>
    </source>
</evidence>
<dbReference type="InParanoid" id="A0A2P6MSK1"/>
<dbReference type="GO" id="GO:0004553">
    <property type="term" value="F:hydrolase activity, hydrolyzing O-glycosyl compounds"/>
    <property type="evidence" value="ECO:0007669"/>
    <property type="project" value="InterPro"/>
</dbReference>
<feature type="domain" description="GH16" evidence="5">
    <location>
        <begin position="210"/>
        <end position="482"/>
    </location>
</feature>
<keyword evidence="2" id="KW-0378">Hydrolase</keyword>
<dbReference type="Proteomes" id="UP000241769">
    <property type="component" value="Unassembled WGS sequence"/>
</dbReference>
<evidence type="ECO:0000259" key="5">
    <source>
        <dbReference type="PROSITE" id="PS51762"/>
    </source>
</evidence>
<dbReference type="PANTHER" id="PTHR10963:SF24">
    <property type="entry name" value="GLYCOSIDASE C21B10.07-RELATED"/>
    <property type="match status" value="1"/>
</dbReference>
<feature type="compositionally biased region" description="Low complexity" evidence="4">
    <location>
        <begin position="154"/>
        <end position="189"/>
    </location>
</feature>
<evidence type="ECO:0000313" key="6">
    <source>
        <dbReference type="EMBL" id="PRP74680.1"/>
    </source>
</evidence>
<name>A0A2P6MSK1_9EUKA</name>
<proteinExistence type="inferred from homology"/>
<dbReference type="InterPro" id="IPR013320">
    <property type="entry name" value="ConA-like_dom_sf"/>
</dbReference>
<dbReference type="EMBL" id="MDYQ01000448">
    <property type="protein sequence ID" value="PRP74680.1"/>
    <property type="molecule type" value="Genomic_DNA"/>
</dbReference>
<dbReference type="InterPro" id="IPR000757">
    <property type="entry name" value="Beta-glucanase-like"/>
</dbReference>
<dbReference type="SUPFAM" id="SSF49899">
    <property type="entry name" value="Concanavalin A-like lectins/glucanases"/>
    <property type="match status" value="1"/>
</dbReference>
<feature type="region of interest" description="Disordered" evidence="4">
    <location>
        <begin position="151"/>
        <end position="222"/>
    </location>
</feature>